<dbReference type="AlphaFoldDB" id="A0A3P1XKB4"/>
<protein>
    <submittedName>
        <fullName evidence="1">Tetratricopeptide repeat protein</fullName>
    </submittedName>
</protein>
<evidence type="ECO:0000313" key="2">
    <source>
        <dbReference type="Proteomes" id="UP000278609"/>
    </source>
</evidence>
<reference evidence="1 2" key="1">
    <citation type="submission" date="2018-11" db="EMBL/GenBank/DDBJ databases">
        <title>Genomes From Bacteria Associated with the Canine Oral Cavity: a Test Case for Automated Genome-Based Taxonomic Assignment.</title>
        <authorList>
            <person name="Coil D.A."/>
            <person name="Jospin G."/>
            <person name="Darling A.E."/>
            <person name="Wallis C."/>
            <person name="Davis I.J."/>
            <person name="Harris S."/>
            <person name="Eisen J.A."/>
            <person name="Holcombe L.J."/>
            <person name="O'Flynn C."/>
        </authorList>
    </citation>
    <scope>NUCLEOTIDE SEQUENCE [LARGE SCALE GENOMIC DNA]</scope>
    <source>
        <strain evidence="1 2">OH2617_COT-023</strain>
    </source>
</reference>
<name>A0A3P1XKB4_TANFO</name>
<sequence>MWGKASKRGHWFLFLAASICLLLFASCSSLRYIDIETYNPSEIVFPKKVRKILVVNNAVAQPAVRYEPLRQMTHADTVGVSADSTTFDFCRKLGERIAQSPRFEDVRLYQGSLRTDPFFASEQRLTEETVRRLCEEEGVDAVISLDRLLFKMKGVLRQGDYLPMGSVDVEVLGTVRATVPGGKRALGTVLLADTIPVNLEWDLAGSENIEDLRLDEVLRGVSKYLADKTHLNFVPHWSLDTRWYYTASGALWKEASAYASTDHWEKASAIWQRLYDRTPEGKAQARLAANLALSEELTGDLSKALEWAKRSHELFRKYLGASAEATRNQAYYVSVLEHRVRSDEALRKQF</sequence>
<proteinExistence type="predicted"/>
<dbReference type="OrthoDB" id="1115705at2"/>
<dbReference type="Proteomes" id="UP000278609">
    <property type="component" value="Unassembled WGS sequence"/>
</dbReference>
<dbReference type="SUPFAM" id="SSF48452">
    <property type="entry name" value="TPR-like"/>
    <property type="match status" value="1"/>
</dbReference>
<dbReference type="RefSeq" id="WP_124752239.1">
    <property type="nucleotide sequence ID" value="NZ_RQYS01000050.1"/>
</dbReference>
<dbReference type="Pfam" id="PF19867">
    <property type="entry name" value="DUF6340"/>
    <property type="match status" value="1"/>
</dbReference>
<comment type="caution">
    <text evidence="1">The sequence shown here is derived from an EMBL/GenBank/DDBJ whole genome shotgun (WGS) entry which is preliminary data.</text>
</comment>
<gene>
    <name evidence="1" type="ORF">EII40_10760</name>
</gene>
<dbReference type="InterPro" id="IPR011990">
    <property type="entry name" value="TPR-like_helical_dom_sf"/>
</dbReference>
<organism evidence="1 2">
    <name type="scientific">Tannerella forsythia</name>
    <name type="common">Bacteroides forsythus</name>
    <dbReference type="NCBI Taxonomy" id="28112"/>
    <lineage>
        <taxon>Bacteria</taxon>
        <taxon>Pseudomonadati</taxon>
        <taxon>Bacteroidota</taxon>
        <taxon>Bacteroidia</taxon>
        <taxon>Bacteroidales</taxon>
        <taxon>Tannerellaceae</taxon>
        <taxon>Tannerella</taxon>
    </lineage>
</organism>
<dbReference type="EMBL" id="RQYS01000050">
    <property type="protein sequence ID" value="RRD59214.1"/>
    <property type="molecule type" value="Genomic_DNA"/>
</dbReference>
<dbReference type="InterPro" id="IPR045921">
    <property type="entry name" value="DUF6340"/>
</dbReference>
<accession>A0A3P1XKB4</accession>
<evidence type="ECO:0000313" key="1">
    <source>
        <dbReference type="EMBL" id="RRD59214.1"/>
    </source>
</evidence>
<dbReference type="PROSITE" id="PS51257">
    <property type="entry name" value="PROKAR_LIPOPROTEIN"/>
    <property type="match status" value="1"/>
</dbReference>